<evidence type="ECO:0000256" key="1">
    <source>
        <dbReference type="SAM" id="Coils"/>
    </source>
</evidence>
<reference evidence="2 3" key="1">
    <citation type="journal article" date="2014" name="PLoS Genet.">
        <title>The Genome of Spironucleus salmonicida Highlights a Fish Pathogen Adapted to Fluctuating Environments.</title>
        <authorList>
            <person name="Xu F."/>
            <person name="Jerlstrom-Hultqvist J."/>
            <person name="Einarsson E."/>
            <person name="Astvaldsson A."/>
            <person name="Svard S.G."/>
            <person name="Andersson J.O."/>
        </authorList>
    </citation>
    <scope>NUCLEOTIDE SEQUENCE</scope>
    <source>
        <strain evidence="3">ATCC 50377</strain>
    </source>
</reference>
<feature type="coiled-coil region" evidence="1">
    <location>
        <begin position="447"/>
        <end position="481"/>
    </location>
</feature>
<dbReference type="AlphaFoldDB" id="V6LKW4"/>
<evidence type="ECO:0000313" key="2">
    <source>
        <dbReference type="EMBL" id="EST45192.1"/>
    </source>
</evidence>
<sequence>MHQNKFQRLQHVLLPKQYVPPLHFEEFLHKLMQMLGFTESPVSYACQMYYERVMEQIARALSQIEVLKEQLIELTCKQQKQQQVHVFKSDSQMSQLSSKNNDINLQLYSLQLINTRQQKIVNEYYILTDDFTQLKTRFLQETDKNLVLENLIKILQTRLDNSIFEKIRLNDNLKELENQYLVYQKQKITETEQLQTSFNTSITQLTQKVTSLNLLNQQTAQLTRNQSSQNIHMEAEIKNLKDNLDQAYFENENLLKQVQFKQDEMDAVQGTDSAVAFRKLKKHLNDTCKIKDDQILKLQEQYKMFKTAKENDVYILQQAAINNNKLIVELQKQIQIVSQRNQQLEETLYVLQQDKKQFLENESKLLQDQFSIQLDKFIQEKDELQQNYEKQIEDQVIKIDFLYQQLENLKLSKKHLISMYEGNDDFVDINTKLDTTQTQVLILSKFLEDKNQEIDSLIQGKDDLHEKYQKLQIRFDEVSRRISYQNKNKEIVKDLESQISSLCLERLQNKQRYNIYDAQQQEIIKQQRLKLIKLEEEEIIMKETAENAIKYRKLYEEFYSLDQQNKQQISLLKEKIDHLLKQNSQQQAEINVLTFNSDLLLKEKTEDLENQIILFNNLLSESNNELQGRRKQYEEVQKQLEQSNLKIQNLNQQLGSVELHIQQDKNENILQQKTNQINLKKLERECQDLKIKLKTKQLYKSDTILDIDDEAIFKLVCFVQTLMVYYSIQTNDIESVLMGIMSQISQKF</sequence>
<dbReference type="Proteomes" id="UP000018208">
    <property type="component" value="Unassembled WGS sequence"/>
</dbReference>
<reference evidence="3" key="2">
    <citation type="submission" date="2020-12" db="EMBL/GenBank/DDBJ databases">
        <title>New Spironucleus salmonicida genome in near-complete chromosomes.</title>
        <authorList>
            <person name="Xu F."/>
            <person name="Kurt Z."/>
            <person name="Jimenez-Gonzalez A."/>
            <person name="Astvaldsson A."/>
            <person name="Andersson J.O."/>
            <person name="Svard S.G."/>
        </authorList>
    </citation>
    <scope>NUCLEOTIDE SEQUENCE</scope>
    <source>
        <strain evidence="3">ATCC 50377</strain>
    </source>
</reference>
<gene>
    <name evidence="2" type="ORF">SS50377_14765</name>
    <name evidence="3" type="ORF">SS50377_20136</name>
</gene>
<protein>
    <submittedName>
        <fullName evidence="2">Uncharacterized protein</fullName>
    </submittedName>
</protein>
<name>V6LKW4_9EUKA</name>
<dbReference type="VEuPathDB" id="GiardiaDB:SS50377_20136"/>
<feature type="coiled-coil region" evidence="1">
    <location>
        <begin position="327"/>
        <end position="394"/>
    </location>
</feature>
<dbReference type="EMBL" id="AUWU02000001">
    <property type="protein sequence ID" value="KAH0576790.1"/>
    <property type="molecule type" value="Genomic_DNA"/>
</dbReference>
<feature type="coiled-coil region" evidence="1">
    <location>
        <begin position="159"/>
        <end position="193"/>
    </location>
</feature>
<evidence type="ECO:0000313" key="4">
    <source>
        <dbReference type="Proteomes" id="UP000018208"/>
    </source>
</evidence>
<proteinExistence type="predicted"/>
<keyword evidence="4" id="KW-1185">Reference proteome</keyword>
<keyword evidence="1" id="KW-0175">Coiled coil</keyword>
<organism evidence="2">
    <name type="scientific">Spironucleus salmonicida</name>
    <dbReference type="NCBI Taxonomy" id="348837"/>
    <lineage>
        <taxon>Eukaryota</taxon>
        <taxon>Metamonada</taxon>
        <taxon>Diplomonadida</taxon>
        <taxon>Hexamitidae</taxon>
        <taxon>Hexamitinae</taxon>
        <taxon>Spironucleus</taxon>
    </lineage>
</organism>
<accession>V6LKW4</accession>
<feature type="coiled-coil region" evidence="1">
    <location>
        <begin position="230"/>
        <end position="271"/>
    </location>
</feature>
<feature type="coiled-coil region" evidence="1">
    <location>
        <begin position="616"/>
        <end position="699"/>
    </location>
</feature>
<feature type="coiled-coil region" evidence="1">
    <location>
        <begin position="50"/>
        <end position="77"/>
    </location>
</feature>
<evidence type="ECO:0000313" key="3">
    <source>
        <dbReference type="EMBL" id="KAH0576790.1"/>
    </source>
</evidence>
<dbReference type="EMBL" id="KI546100">
    <property type="protein sequence ID" value="EST45192.1"/>
    <property type="molecule type" value="Genomic_DNA"/>
</dbReference>